<evidence type="ECO:0000256" key="3">
    <source>
        <dbReference type="ARBA" id="ARBA00022917"/>
    </source>
</evidence>
<dbReference type="FunFam" id="1.20.1050.10:FF:000006">
    <property type="entry name" value="Elongation factor 1 gamma"/>
    <property type="match status" value="1"/>
</dbReference>
<dbReference type="FunCoup" id="G8ZNS4">
    <property type="interactions" value="992"/>
</dbReference>
<dbReference type="GO" id="GO:0005085">
    <property type="term" value="F:guanyl-nucleotide exchange factor activity"/>
    <property type="evidence" value="ECO:0007669"/>
    <property type="project" value="EnsemblFungi"/>
</dbReference>
<dbReference type="PROSITE" id="PS50405">
    <property type="entry name" value="GST_CTER"/>
    <property type="match status" value="1"/>
</dbReference>
<accession>G8ZNS4</accession>
<dbReference type="eggNOG" id="KOG1627">
    <property type="taxonomic scope" value="Eukaryota"/>
</dbReference>
<evidence type="ECO:0000256" key="1">
    <source>
        <dbReference type="ARBA" id="ARBA00004815"/>
    </source>
</evidence>
<dbReference type="FunFam" id="3.30.70.1010:FF:000001">
    <property type="entry name" value="Elongation factor 1-gamma 1"/>
    <property type="match status" value="1"/>
</dbReference>
<dbReference type="InterPro" id="IPR004045">
    <property type="entry name" value="Glutathione_S-Trfase_N"/>
</dbReference>
<dbReference type="Pfam" id="PF00043">
    <property type="entry name" value="GST_C"/>
    <property type="match status" value="1"/>
</dbReference>
<feature type="domain" description="GST N-terminal" evidence="7">
    <location>
        <begin position="1"/>
        <end position="80"/>
    </location>
</feature>
<dbReference type="FunFam" id="3.40.30.10:FF:000142">
    <property type="entry name" value="Elongation factor 1 gamma"/>
    <property type="match status" value="1"/>
</dbReference>
<dbReference type="PROSITE" id="PS50040">
    <property type="entry name" value="EF1G_C"/>
    <property type="match status" value="1"/>
</dbReference>
<dbReference type="EMBL" id="HE616743">
    <property type="protein sequence ID" value="CCE90268.1"/>
    <property type="molecule type" value="Genomic_DNA"/>
</dbReference>
<dbReference type="OrthoDB" id="249703at2759"/>
<dbReference type="GO" id="GO:0005634">
    <property type="term" value="C:nucleus"/>
    <property type="evidence" value="ECO:0007669"/>
    <property type="project" value="EnsemblFungi"/>
</dbReference>
<dbReference type="InParanoid" id="G8ZNS4"/>
<dbReference type="GeneID" id="11504110"/>
<comment type="pathway">
    <text evidence="1">Protein biosynthesis; polypeptide chain elongation.</text>
</comment>
<evidence type="ECO:0000256" key="5">
    <source>
        <dbReference type="SAM" id="MobiDB-lite"/>
    </source>
</evidence>
<proteinExistence type="predicted"/>
<dbReference type="GO" id="GO:0003746">
    <property type="term" value="F:translation elongation factor activity"/>
    <property type="evidence" value="ECO:0007669"/>
    <property type="project" value="UniProtKB-UniRule"/>
</dbReference>
<feature type="domain" description="EF-1-gamma C-terminal" evidence="6">
    <location>
        <begin position="259"/>
        <end position="420"/>
    </location>
</feature>
<dbReference type="RefSeq" id="XP_003679479.1">
    <property type="nucleotide sequence ID" value="XM_003679431.1"/>
</dbReference>
<organism evidence="9 10">
    <name type="scientific">Torulaspora delbrueckii</name>
    <name type="common">Yeast</name>
    <name type="synonym">Candida colliculosa</name>
    <dbReference type="NCBI Taxonomy" id="4950"/>
    <lineage>
        <taxon>Eukaryota</taxon>
        <taxon>Fungi</taxon>
        <taxon>Dikarya</taxon>
        <taxon>Ascomycota</taxon>
        <taxon>Saccharomycotina</taxon>
        <taxon>Saccharomycetes</taxon>
        <taxon>Saccharomycetales</taxon>
        <taxon>Saccharomycetaceae</taxon>
        <taxon>Torulaspora</taxon>
    </lineage>
</organism>
<dbReference type="Gene3D" id="3.40.30.10">
    <property type="entry name" value="Glutaredoxin"/>
    <property type="match status" value="1"/>
</dbReference>
<keyword evidence="3 4" id="KW-0648">Protein biosynthesis</keyword>
<evidence type="ECO:0000256" key="4">
    <source>
        <dbReference type="PROSITE-ProRule" id="PRU00519"/>
    </source>
</evidence>
<feature type="domain" description="GST C-terminal" evidence="8">
    <location>
        <begin position="91"/>
        <end position="221"/>
    </location>
</feature>
<dbReference type="InterPro" id="IPR036433">
    <property type="entry name" value="EF1B_G_C_sf"/>
</dbReference>
<dbReference type="AlphaFoldDB" id="G8ZNS4"/>
<dbReference type="HOGENOM" id="CLU_011226_3_0_1"/>
<dbReference type="STRING" id="1076872.G8ZNS4"/>
<dbReference type="GO" id="GO:0003700">
    <property type="term" value="F:DNA-binding transcription factor activity"/>
    <property type="evidence" value="ECO:0007669"/>
    <property type="project" value="EnsemblFungi"/>
</dbReference>
<dbReference type="PROSITE" id="PS50404">
    <property type="entry name" value="GST_NTER"/>
    <property type="match status" value="1"/>
</dbReference>
<dbReference type="GO" id="GO:0005737">
    <property type="term" value="C:cytoplasm"/>
    <property type="evidence" value="ECO:0007669"/>
    <property type="project" value="TreeGrafter"/>
</dbReference>
<dbReference type="InterPro" id="IPR036249">
    <property type="entry name" value="Thioredoxin-like_sf"/>
</dbReference>
<dbReference type="Gene3D" id="3.30.70.1010">
    <property type="entry name" value="Translation elongation factor EF1B, gamma chain, conserved domain"/>
    <property type="match status" value="1"/>
</dbReference>
<sequence>MSQSVLYSNFRIRSWVPRGLVKALGLNVAIVDPYAEEAKEQFALDFPLKKLPAFRGPRGFKLTEQMAINHYLINSSENEKLKAQLLGAPTDIETQAEILRWESFGNSDLIIFLVKVFQPLVVEDVPYVKRDVDAAWKTLDVIVDVFDAKLKEYTYLVGEHITLADLVCAAAFTRGFNYVFGSEWRKQHPAIVRWFNTVRASDWIKDEYADFKFIDEPVKPPQATNKKKEKKKETPKAAPKAAAKKEEPKEEAPTESKKPKHPLELLGKPTFVLDEWKRKYSNEDTRPVALPWFWEHYNPEEYSIWKVDYKYNDELTLTFMSNNLVGGFFNRLSASTKYVFGCLVVYGENNNNGITGAVLVRGQDHVPAFDVAPDWESYNYKKLDPSNPQEKEFIDDMWAWDKPLVVNGETKEIVDGKVLK</sequence>
<dbReference type="InterPro" id="IPR040079">
    <property type="entry name" value="Glutathione_S-Trfase"/>
</dbReference>
<dbReference type="PANTHER" id="PTHR43986">
    <property type="entry name" value="ELONGATION FACTOR 1-GAMMA"/>
    <property type="match status" value="1"/>
</dbReference>
<dbReference type="GO" id="GO:0005543">
    <property type="term" value="F:phospholipid binding"/>
    <property type="evidence" value="ECO:0007669"/>
    <property type="project" value="EnsemblFungi"/>
</dbReference>
<dbReference type="GO" id="GO:0045944">
    <property type="term" value="P:positive regulation of transcription by RNA polymerase II"/>
    <property type="evidence" value="ECO:0007669"/>
    <property type="project" value="EnsemblFungi"/>
</dbReference>
<dbReference type="Pfam" id="PF00647">
    <property type="entry name" value="EF1G"/>
    <property type="match status" value="1"/>
</dbReference>
<evidence type="ECO:0000256" key="2">
    <source>
        <dbReference type="ARBA" id="ARBA00022768"/>
    </source>
</evidence>
<dbReference type="InterPro" id="IPR010987">
    <property type="entry name" value="Glutathione-S-Trfase_C-like"/>
</dbReference>
<feature type="compositionally biased region" description="Basic and acidic residues" evidence="5">
    <location>
        <begin position="243"/>
        <end position="262"/>
    </location>
</feature>
<dbReference type="PANTHER" id="PTHR43986:SF1">
    <property type="entry name" value="ELONGATION FACTOR 1-GAMMA"/>
    <property type="match status" value="1"/>
</dbReference>
<dbReference type="SUPFAM" id="SSF89942">
    <property type="entry name" value="eEF1-gamma domain"/>
    <property type="match status" value="1"/>
</dbReference>
<keyword evidence="10" id="KW-1185">Reference proteome</keyword>
<dbReference type="GO" id="GO:0006449">
    <property type="term" value="P:regulation of translational termination"/>
    <property type="evidence" value="ECO:0007669"/>
    <property type="project" value="EnsemblFungi"/>
</dbReference>
<dbReference type="KEGG" id="tdl:TDEL_0B01390"/>
<reference evidence="9 10" key="1">
    <citation type="journal article" date="2011" name="Proc. Natl. Acad. Sci. U.S.A.">
        <title>Evolutionary erosion of yeast sex chromosomes by mating-type switching accidents.</title>
        <authorList>
            <person name="Gordon J.L."/>
            <person name="Armisen D."/>
            <person name="Proux-Wera E."/>
            <person name="Oheigeartaigh S.S."/>
            <person name="Byrne K.P."/>
            <person name="Wolfe K.H."/>
        </authorList>
    </citation>
    <scope>NUCLEOTIDE SEQUENCE [LARGE SCALE GENOMIC DNA]</scope>
    <source>
        <strain evidence="10">ATCC 10662 / CBS 1146 / NBRC 0425 / NCYC 2629 / NRRL Y-866</strain>
    </source>
</reference>
<dbReference type="CDD" id="cd03181">
    <property type="entry name" value="GST_C_EF1Bgamma_like"/>
    <property type="match status" value="1"/>
</dbReference>
<dbReference type="InterPro" id="IPR050802">
    <property type="entry name" value="EF-GSTs"/>
</dbReference>
<evidence type="ECO:0000313" key="10">
    <source>
        <dbReference type="Proteomes" id="UP000005627"/>
    </source>
</evidence>
<dbReference type="SUPFAM" id="SSF47616">
    <property type="entry name" value="GST C-terminal domain-like"/>
    <property type="match status" value="1"/>
</dbReference>
<evidence type="ECO:0000259" key="7">
    <source>
        <dbReference type="PROSITE" id="PS50404"/>
    </source>
</evidence>
<name>G8ZNS4_TORDE</name>
<dbReference type="GO" id="GO:0005509">
    <property type="term" value="F:calcium ion binding"/>
    <property type="evidence" value="ECO:0007669"/>
    <property type="project" value="EnsemblFungi"/>
</dbReference>
<dbReference type="eggNOG" id="KOG0867">
    <property type="taxonomic scope" value="Eukaryota"/>
</dbReference>
<dbReference type="SMART" id="SM01183">
    <property type="entry name" value="EF1G"/>
    <property type="match status" value="1"/>
</dbReference>
<gene>
    <name evidence="9" type="primary">TDEL0B01390</name>
    <name evidence="9" type="ORF">TDEL_0B01390</name>
</gene>
<dbReference type="InterPro" id="IPR001662">
    <property type="entry name" value="EF1B_G_C"/>
</dbReference>
<dbReference type="SUPFAM" id="SSF52833">
    <property type="entry name" value="Thioredoxin-like"/>
    <property type="match status" value="1"/>
</dbReference>
<evidence type="ECO:0000259" key="8">
    <source>
        <dbReference type="PROSITE" id="PS50405"/>
    </source>
</evidence>
<dbReference type="Proteomes" id="UP000005627">
    <property type="component" value="Chromosome 2"/>
</dbReference>
<dbReference type="InterPro" id="IPR036282">
    <property type="entry name" value="Glutathione-S-Trfase_C_sf"/>
</dbReference>
<keyword evidence="2 4" id="KW-0251">Elongation factor</keyword>
<dbReference type="Gene3D" id="1.20.1050.10">
    <property type="match status" value="1"/>
</dbReference>
<feature type="region of interest" description="Disordered" evidence="5">
    <location>
        <begin position="220"/>
        <end position="262"/>
    </location>
</feature>
<dbReference type="GO" id="GO:0005840">
    <property type="term" value="C:ribosome"/>
    <property type="evidence" value="ECO:0007669"/>
    <property type="project" value="EnsemblFungi"/>
</dbReference>
<dbReference type="InterPro" id="IPR004046">
    <property type="entry name" value="GST_C"/>
</dbReference>
<dbReference type="Pfam" id="PF02798">
    <property type="entry name" value="GST_N"/>
    <property type="match status" value="1"/>
</dbReference>
<evidence type="ECO:0000313" key="9">
    <source>
        <dbReference type="EMBL" id="CCE90268.1"/>
    </source>
</evidence>
<protein>
    <submittedName>
        <fullName evidence="9">Uncharacterized protein</fullName>
    </submittedName>
</protein>
<dbReference type="GO" id="GO:0001046">
    <property type="term" value="F:core promoter sequence-specific DNA binding"/>
    <property type="evidence" value="ECO:0007669"/>
    <property type="project" value="EnsemblFungi"/>
</dbReference>
<dbReference type="SFLD" id="SFLDS00019">
    <property type="entry name" value="Glutathione_Transferase_(cytos"/>
    <property type="match status" value="1"/>
</dbReference>
<evidence type="ECO:0000259" key="6">
    <source>
        <dbReference type="PROSITE" id="PS50040"/>
    </source>
</evidence>